<dbReference type="PANTHER" id="PTHR44267:SF1">
    <property type="entry name" value="WD REPEAT-CONTAINING PROTEIN 43"/>
    <property type="match status" value="1"/>
</dbReference>
<dbReference type="GO" id="GO:0000462">
    <property type="term" value="P:maturation of SSU-rRNA from tricistronic rRNA transcript (SSU-rRNA, 5.8S rRNA, LSU-rRNA)"/>
    <property type="evidence" value="ECO:0007669"/>
    <property type="project" value="TreeGrafter"/>
</dbReference>
<feature type="compositionally biased region" description="Low complexity" evidence="5">
    <location>
        <begin position="291"/>
        <end position="314"/>
    </location>
</feature>
<dbReference type="Proteomes" id="UP000268162">
    <property type="component" value="Unassembled WGS sequence"/>
</dbReference>
<dbReference type="Pfam" id="PF00400">
    <property type="entry name" value="WD40"/>
    <property type="match status" value="1"/>
</dbReference>
<dbReference type="Gene3D" id="2.130.10.10">
    <property type="entry name" value="YVTN repeat-like/Quinoprotein amine dehydrogenase"/>
    <property type="match status" value="1"/>
</dbReference>
<feature type="non-terminal residue" evidence="7">
    <location>
        <position position="1"/>
    </location>
</feature>
<feature type="region of interest" description="Disordered" evidence="5">
    <location>
        <begin position="291"/>
        <end position="321"/>
    </location>
</feature>
<evidence type="ECO:0000256" key="3">
    <source>
        <dbReference type="ARBA" id="ARBA00038335"/>
    </source>
</evidence>
<dbReference type="Pfam" id="PF04003">
    <property type="entry name" value="Utp12"/>
    <property type="match status" value="1"/>
</dbReference>
<organism evidence="7 8">
    <name type="scientific">Dimargaris cristalligena</name>
    <dbReference type="NCBI Taxonomy" id="215637"/>
    <lineage>
        <taxon>Eukaryota</taxon>
        <taxon>Fungi</taxon>
        <taxon>Fungi incertae sedis</taxon>
        <taxon>Zoopagomycota</taxon>
        <taxon>Kickxellomycotina</taxon>
        <taxon>Dimargaritomycetes</taxon>
        <taxon>Dimargaritales</taxon>
        <taxon>Dimargaritaceae</taxon>
        <taxon>Dimargaris</taxon>
    </lineage>
</organism>
<feature type="repeat" description="WD" evidence="4">
    <location>
        <begin position="107"/>
        <end position="149"/>
    </location>
</feature>
<dbReference type="PROSITE" id="PS50294">
    <property type="entry name" value="WD_REPEATS_REGION"/>
    <property type="match status" value="1"/>
</dbReference>
<evidence type="ECO:0000256" key="2">
    <source>
        <dbReference type="ARBA" id="ARBA00023242"/>
    </source>
</evidence>
<feature type="region of interest" description="Disordered" evidence="5">
    <location>
        <begin position="554"/>
        <end position="618"/>
    </location>
</feature>
<feature type="domain" description="Small-subunit processome Utp12" evidence="6">
    <location>
        <begin position="362"/>
        <end position="464"/>
    </location>
</feature>
<dbReference type="SMART" id="SM00320">
    <property type="entry name" value="WD40"/>
    <property type="match status" value="2"/>
</dbReference>
<evidence type="ECO:0000256" key="4">
    <source>
        <dbReference type="PROSITE-ProRule" id="PRU00221"/>
    </source>
</evidence>
<dbReference type="InterPro" id="IPR036322">
    <property type="entry name" value="WD40_repeat_dom_sf"/>
</dbReference>
<comment type="similarity">
    <text evidence="3">Belongs to the UTP5 family.</text>
</comment>
<name>A0A4P9ZVA4_9FUNG</name>
<comment type="subcellular location">
    <subcellularLocation>
        <location evidence="1">Nucleus</location>
    </subcellularLocation>
</comment>
<dbReference type="GO" id="GO:0005730">
    <property type="term" value="C:nucleolus"/>
    <property type="evidence" value="ECO:0007669"/>
    <property type="project" value="TreeGrafter"/>
</dbReference>
<dbReference type="InterPro" id="IPR001680">
    <property type="entry name" value="WD40_rpt"/>
</dbReference>
<dbReference type="PROSITE" id="PS50082">
    <property type="entry name" value="WD_REPEATS_2"/>
    <property type="match status" value="1"/>
</dbReference>
<proteinExistence type="inferred from homology"/>
<feature type="compositionally biased region" description="Acidic residues" evidence="5">
    <location>
        <begin position="554"/>
        <end position="586"/>
    </location>
</feature>
<evidence type="ECO:0000256" key="1">
    <source>
        <dbReference type="ARBA" id="ARBA00004123"/>
    </source>
</evidence>
<evidence type="ECO:0000313" key="7">
    <source>
        <dbReference type="EMBL" id="RKP37503.1"/>
    </source>
</evidence>
<dbReference type="STRING" id="215637.A0A4P9ZVA4"/>
<dbReference type="EMBL" id="ML002485">
    <property type="protein sequence ID" value="RKP37503.1"/>
    <property type="molecule type" value="Genomic_DNA"/>
</dbReference>
<evidence type="ECO:0000256" key="5">
    <source>
        <dbReference type="SAM" id="MobiDB-lite"/>
    </source>
</evidence>
<sequence>VALGTSDGRVIIYSPTQNAVVQELRGSHTKAVRGFVLSSCGSHGYSCGDDGLVVSWNMAKGAAMKSHSSPFPSLACIALSANGRYLAVAQTGIAIYRVEGLVPLRQISGHNERVNQMQFGPSSDELYSSSHRDRYINVWKVEQSDDQGQVTRSLTAPSDIAGFSVSADGWVLAHLSGGMAAVWRAETAEAKSQMVRQPDSIVTVRLVDDENVIQPIIDAQFDSSHTPSHPTLKVVRGSRMKLSFDVVSIYEPRTLALLPEVTLLRKHLDQTRGINPEKPTLKVQQTAQEAEQTLTGGSSLAGVGSGASAATTSVDPNADTRTIEERLRDLNTQQGRRDSTAAPAAPRASLSQLLIQGLKTHDETILTRVISRSVPAVVRETVILLPPQYVVPFLNELVHRFQGDSRHTAGYLVWIQAVLSYHTAYLISLPDLVVHLQALYETLDSRAAISPALNGLQGRLSLVTDQIHMQRSLREAAAAGGGGGNTLSGSSRQALADTPTRRGEASRVMAESDIKLQSRMDGAPLLDGEYDIEGPYPYLDSDDSDVAIDNLDDLQSDYSDDDDIFDENDEGDELNSEAEAEEDEDEAWQKTSASDNETSEKVLAVHGHTDDSMDEDDM</sequence>
<protein>
    <submittedName>
        <fullName evidence="7">WD40-repeat-containing domain protein</fullName>
    </submittedName>
</protein>
<keyword evidence="2" id="KW-0539">Nucleus</keyword>
<evidence type="ECO:0000313" key="8">
    <source>
        <dbReference type="Proteomes" id="UP000268162"/>
    </source>
</evidence>
<accession>A0A4P9ZVA4</accession>
<keyword evidence="4" id="KW-0853">WD repeat</keyword>
<dbReference type="PANTHER" id="PTHR44267">
    <property type="entry name" value="WD REPEAT-CONTAINING PROTEIN 43"/>
    <property type="match status" value="1"/>
</dbReference>
<dbReference type="AlphaFoldDB" id="A0A4P9ZVA4"/>
<keyword evidence="8" id="KW-1185">Reference proteome</keyword>
<dbReference type="InterPro" id="IPR015943">
    <property type="entry name" value="WD40/YVTN_repeat-like_dom_sf"/>
</dbReference>
<dbReference type="SUPFAM" id="SSF50978">
    <property type="entry name" value="WD40 repeat-like"/>
    <property type="match status" value="1"/>
</dbReference>
<feature type="region of interest" description="Disordered" evidence="5">
    <location>
        <begin position="478"/>
        <end position="507"/>
    </location>
</feature>
<dbReference type="InterPro" id="IPR052414">
    <property type="entry name" value="U3_snoRNA-assoc_WDR"/>
</dbReference>
<evidence type="ECO:0000259" key="6">
    <source>
        <dbReference type="Pfam" id="PF04003"/>
    </source>
</evidence>
<gene>
    <name evidence="7" type="ORF">BJ085DRAFT_19851</name>
</gene>
<reference evidence="8" key="1">
    <citation type="journal article" date="2018" name="Nat. Microbiol.">
        <title>Leveraging single-cell genomics to expand the fungal tree of life.</title>
        <authorList>
            <person name="Ahrendt S.R."/>
            <person name="Quandt C.A."/>
            <person name="Ciobanu D."/>
            <person name="Clum A."/>
            <person name="Salamov A."/>
            <person name="Andreopoulos B."/>
            <person name="Cheng J.F."/>
            <person name="Woyke T."/>
            <person name="Pelin A."/>
            <person name="Henrissat B."/>
            <person name="Reynolds N.K."/>
            <person name="Benny G.L."/>
            <person name="Smith M.E."/>
            <person name="James T.Y."/>
            <person name="Grigoriev I.V."/>
        </authorList>
    </citation>
    <scope>NUCLEOTIDE SEQUENCE [LARGE SCALE GENOMIC DNA]</scope>
    <source>
        <strain evidence="8">RSA 468</strain>
    </source>
</reference>
<dbReference type="InterPro" id="IPR007148">
    <property type="entry name" value="SSU_processome_Utp12"/>
</dbReference>